<dbReference type="Proteomes" id="UP000214355">
    <property type="component" value="Chromosome I"/>
</dbReference>
<gene>
    <name evidence="2" type="ORF">SAMN04489737_1330</name>
</gene>
<evidence type="ECO:0000256" key="1">
    <source>
        <dbReference type="SAM" id="MobiDB-lite"/>
    </source>
</evidence>
<dbReference type="STRING" id="131112.SAMN04489737_1330"/>
<evidence type="ECO:0000313" key="3">
    <source>
        <dbReference type="Proteomes" id="UP000214355"/>
    </source>
</evidence>
<organism evidence="2 3">
    <name type="scientific">Arcanobacterium phocae</name>
    <dbReference type="NCBI Taxonomy" id="131112"/>
    <lineage>
        <taxon>Bacteria</taxon>
        <taxon>Bacillati</taxon>
        <taxon>Actinomycetota</taxon>
        <taxon>Actinomycetes</taxon>
        <taxon>Actinomycetales</taxon>
        <taxon>Actinomycetaceae</taxon>
        <taxon>Arcanobacterium</taxon>
    </lineage>
</organism>
<sequence length="112" mass="13233">MATDPRLAFEKLRLALDEFHAAAVTYRDADAPEVMRYANRLADAYIMYDDSLFTHYGIEAPFDTFDEDDFYDDDLDDVDDEDDFDDDDFDDEDDLDDEFDDYDEDEDEDEEL</sequence>
<keyword evidence="3" id="KW-1185">Reference proteome</keyword>
<accession>A0A1H2LJ09</accession>
<dbReference type="GeneID" id="65345563"/>
<feature type="region of interest" description="Disordered" evidence="1">
    <location>
        <begin position="69"/>
        <end position="112"/>
    </location>
</feature>
<proteinExistence type="predicted"/>
<dbReference type="RefSeq" id="WP_172801271.1">
    <property type="nucleotide sequence ID" value="NZ_LT629804.1"/>
</dbReference>
<evidence type="ECO:0008006" key="4">
    <source>
        <dbReference type="Google" id="ProtNLM"/>
    </source>
</evidence>
<protein>
    <recommendedName>
        <fullName evidence="4">DNA primase</fullName>
    </recommendedName>
</protein>
<dbReference type="EMBL" id="LT629804">
    <property type="protein sequence ID" value="SDU80842.1"/>
    <property type="molecule type" value="Genomic_DNA"/>
</dbReference>
<reference evidence="3" key="1">
    <citation type="submission" date="2016-10" db="EMBL/GenBank/DDBJ databases">
        <authorList>
            <person name="Varghese N."/>
            <person name="Submissions S."/>
        </authorList>
    </citation>
    <scope>NUCLEOTIDE SEQUENCE [LARGE SCALE GENOMIC DNA]</scope>
    <source>
        <strain evidence="3">DSM 10002</strain>
    </source>
</reference>
<evidence type="ECO:0000313" key="2">
    <source>
        <dbReference type="EMBL" id="SDU80842.1"/>
    </source>
</evidence>
<name>A0A1H2LJ09_9ACTO</name>
<dbReference type="AlphaFoldDB" id="A0A1H2LJ09"/>